<evidence type="ECO:0000313" key="3">
    <source>
        <dbReference type="EMBL" id="KAG5184902.1"/>
    </source>
</evidence>
<dbReference type="InterPro" id="IPR051135">
    <property type="entry name" value="Gal/GlcNAc/GalNAc_ST"/>
</dbReference>
<comment type="caution">
    <text evidence="3">The sequence shown here is derived from an EMBL/GenBank/DDBJ whole genome shotgun (WGS) entry which is preliminary data.</text>
</comment>
<dbReference type="GO" id="GO:0006790">
    <property type="term" value="P:sulfur compound metabolic process"/>
    <property type="evidence" value="ECO:0007669"/>
    <property type="project" value="TreeGrafter"/>
</dbReference>
<feature type="signal peptide" evidence="2">
    <location>
        <begin position="1"/>
        <end position="19"/>
    </location>
</feature>
<keyword evidence="2" id="KW-0732">Signal</keyword>
<dbReference type="Gene3D" id="3.40.50.300">
    <property type="entry name" value="P-loop containing nucleotide triphosphate hydrolases"/>
    <property type="match status" value="1"/>
</dbReference>
<keyword evidence="3" id="KW-0378">Hydrolase</keyword>
<evidence type="ECO:0000313" key="4">
    <source>
        <dbReference type="Proteomes" id="UP000664859"/>
    </source>
</evidence>
<evidence type="ECO:0000256" key="1">
    <source>
        <dbReference type="SAM" id="MobiDB-lite"/>
    </source>
</evidence>
<accession>A0A836CGD5</accession>
<dbReference type="OrthoDB" id="6138663at2759"/>
<evidence type="ECO:0000256" key="2">
    <source>
        <dbReference type="SAM" id="SignalP"/>
    </source>
</evidence>
<name>A0A836CGD5_9STRA</name>
<keyword evidence="4" id="KW-1185">Reference proteome</keyword>
<dbReference type="InterPro" id="IPR027417">
    <property type="entry name" value="P-loop_NTPase"/>
</dbReference>
<dbReference type="PANTHER" id="PTHR10704:SF44">
    <property type="entry name" value="LD35051P-RELATED"/>
    <property type="match status" value="1"/>
</dbReference>
<feature type="compositionally biased region" description="Polar residues" evidence="1">
    <location>
        <begin position="409"/>
        <end position="419"/>
    </location>
</feature>
<reference evidence="3" key="1">
    <citation type="submission" date="2021-02" db="EMBL/GenBank/DDBJ databases">
        <title>First Annotated Genome of the Yellow-green Alga Tribonema minus.</title>
        <authorList>
            <person name="Mahan K.M."/>
        </authorList>
    </citation>
    <scope>NUCLEOTIDE SEQUENCE</scope>
    <source>
        <strain evidence="3">UTEX B ZZ1240</strain>
    </source>
</reference>
<proteinExistence type="predicted"/>
<feature type="region of interest" description="Disordered" evidence="1">
    <location>
        <begin position="321"/>
        <end position="345"/>
    </location>
</feature>
<dbReference type="AlphaFoldDB" id="A0A836CGD5"/>
<dbReference type="GO" id="GO:0001517">
    <property type="term" value="F:N-acetylglucosamine 6-O-sulfotransferase activity"/>
    <property type="evidence" value="ECO:0007669"/>
    <property type="project" value="TreeGrafter"/>
</dbReference>
<organism evidence="3 4">
    <name type="scientific">Tribonema minus</name>
    <dbReference type="NCBI Taxonomy" id="303371"/>
    <lineage>
        <taxon>Eukaryota</taxon>
        <taxon>Sar</taxon>
        <taxon>Stramenopiles</taxon>
        <taxon>Ochrophyta</taxon>
        <taxon>PX clade</taxon>
        <taxon>Xanthophyceae</taxon>
        <taxon>Tribonematales</taxon>
        <taxon>Tribonemataceae</taxon>
        <taxon>Tribonema</taxon>
    </lineage>
</organism>
<gene>
    <name evidence="3" type="ORF">JKP88DRAFT_313399</name>
</gene>
<protein>
    <submittedName>
        <fullName evidence="3">P-loop containing nucleoside triphosphate hydrolase protein</fullName>
    </submittedName>
</protein>
<dbReference type="PANTHER" id="PTHR10704">
    <property type="entry name" value="CARBOHYDRATE SULFOTRANSFERASE"/>
    <property type="match status" value="1"/>
</dbReference>
<dbReference type="Pfam" id="PF13469">
    <property type="entry name" value="Sulfotransfer_3"/>
    <property type="match status" value="1"/>
</dbReference>
<dbReference type="SUPFAM" id="SSF52540">
    <property type="entry name" value="P-loop containing nucleoside triphosphate hydrolases"/>
    <property type="match status" value="1"/>
</dbReference>
<feature type="region of interest" description="Disordered" evidence="1">
    <location>
        <begin position="393"/>
        <end position="427"/>
    </location>
</feature>
<dbReference type="GO" id="GO:0016787">
    <property type="term" value="F:hydrolase activity"/>
    <property type="evidence" value="ECO:0007669"/>
    <property type="project" value="UniProtKB-KW"/>
</dbReference>
<feature type="compositionally biased region" description="Low complexity" evidence="1">
    <location>
        <begin position="325"/>
        <end position="334"/>
    </location>
</feature>
<dbReference type="Proteomes" id="UP000664859">
    <property type="component" value="Unassembled WGS sequence"/>
</dbReference>
<feature type="chain" id="PRO_5032352623" evidence="2">
    <location>
        <begin position="20"/>
        <end position="427"/>
    </location>
</feature>
<dbReference type="EMBL" id="JAFCMP010000146">
    <property type="protein sequence ID" value="KAG5184902.1"/>
    <property type="molecule type" value="Genomic_DNA"/>
</dbReference>
<sequence length="427" mass="47214">MNRMLVGLLVLLVGLSALSTLMYVTQKVSDSWPPHSHTKTSSAAAAAPSEVEDSTGLLAFKLMPLIQQKRPDANRKTVIITGHGRSGSTLTGSIFRAPNWVFNYEPLKLHDWPAGLSKRFDPETNTQCRPDPLQVYHKMRCPVADMMYLLDLAHCRTTDMPLQAVTLEVDDVPGDDVIRRLNATAPLRGTRDPACARRDLAGVAVKTIRINGHMDQLFALSEKLGLRVDLVIHLMRDPRAVLASRYSVGWGMPENRSYDATLAWARDMCGRTMADSRAGGGRVNYMALRYEDLAAAAVARTQAIYERLERDVPPTVLERMRKNDAQSQGGDSAKGAGGGGKGKPHQYGVGVRNFIAQLTKWRQELSQVEQNAVAEGCREVLRTFYSDIDELVKKKSSSDGGGAGDSKDTNSNTQHQVQSKSRRRWRQ</sequence>
<dbReference type="GO" id="GO:0006044">
    <property type="term" value="P:N-acetylglucosamine metabolic process"/>
    <property type="evidence" value="ECO:0007669"/>
    <property type="project" value="TreeGrafter"/>
</dbReference>